<organism evidence="1 2">
    <name type="scientific">Sclerotinia sclerotiorum (strain ATCC 18683 / 1980 / Ss-1)</name>
    <name type="common">White mold</name>
    <name type="synonym">Whetzelinia sclerotiorum</name>
    <dbReference type="NCBI Taxonomy" id="665079"/>
    <lineage>
        <taxon>Eukaryota</taxon>
        <taxon>Fungi</taxon>
        <taxon>Dikarya</taxon>
        <taxon>Ascomycota</taxon>
        <taxon>Pezizomycotina</taxon>
        <taxon>Leotiomycetes</taxon>
        <taxon>Helotiales</taxon>
        <taxon>Sclerotiniaceae</taxon>
        <taxon>Sclerotinia</taxon>
    </lineage>
</organism>
<dbReference type="EMBL" id="CH476634">
    <property type="protein sequence ID" value="EDN93750.1"/>
    <property type="molecule type" value="Genomic_DNA"/>
</dbReference>
<sequence>MADPIPRNRSIVYKYEFRPDPAEGDGREYGCFEE</sequence>
<proteinExistence type="predicted"/>
<dbReference type="KEGG" id="ssl:SS1G_09617"/>
<reference evidence="2" key="1">
    <citation type="journal article" date="2011" name="PLoS Genet.">
        <title>Genomic analysis of the necrotrophic fungal pathogens Sclerotinia sclerotiorum and Botrytis cinerea.</title>
        <authorList>
            <person name="Amselem J."/>
            <person name="Cuomo C.A."/>
            <person name="van Kan J.A."/>
            <person name="Viaud M."/>
            <person name="Benito E.P."/>
            <person name="Couloux A."/>
            <person name="Coutinho P.M."/>
            <person name="de Vries R.P."/>
            <person name="Dyer P.S."/>
            <person name="Fillinger S."/>
            <person name="Fournier E."/>
            <person name="Gout L."/>
            <person name="Hahn M."/>
            <person name="Kohn L."/>
            <person name="Lapalu N."/>
            <person name="Plummer K.M."/>
            <person name="Pradier J.M."/>
            <person name="Quevillon E."/>
            <person name="Sharon A."/>
            <person name="Simon A."/>
            <person name="ten Have A."/>
            <person name="Tudzynski B."/>
            <person name="Tudzynski P."/>
            <person name="Wincker P."/>
            <person name="Andrew M."/>
            <person name="Anthouard V."/>
            <person name="Beever R.E."/>
            <person name="Beffa R."/>
            <person name="Benoit I."/>
            <person name="Bouzid O."/>
            <person name="Brault B."/>
            <person name="Chen Z."/>
            <person name="Choquer M."/>
            <person name="Collemare J."/>
            <person name="Cotton P."/>
            <person name="Danchin E.G."/>
            <person name="Da Silva C."/>
            <person name="Gautier A."/>
            <person name="Giraud C."/>
            <person name="Giraud T."/>
            <person name="Gonzalez C."/>
            <person name="Grossetete S."/>
            <person name="Guldener U."/>
            <person name="Henrissat B."/>
            <person name="Howlett B.J."/>
            <person name="Kodira C."/>
            <person name="Kretschmer M."/>
            <person name="Lappartient A."/>
            <person name="Leroch M."/>
            <person name="Levis C."/>
            <person name="Mauceli E."/>
            <person name="Neuveglise C."/>
            <person name="Oeser B."/>
            <person name="Pearson M."/>
            <person name="Poulain J."/>
            <person name="Poussereau N."/>
            <person name="Quesneville H."/>
            <person name="Rascle C."/>
            <person name="Schumacher J."/>
            <person name="Segurens B."/>
            <person name="Sexton A."/>
            <person name="Silva E."/>
            <person name="Sirven C."/>
            <person name="Soanes D.M."/>
            <person name="Talbot N.J."/>
            <person name="Templeton M."/>
            <person name="Yandava C."/>
            <person name="Yarden O."/>
            <person name="Zeng Q."/>
            <person name="Rollins J.A."/>
            <person name="Lebrun M.H."/>
            <person name="Dickman M."/>
        </authorList>
    </citation>
    <scope>NUCLEOTIDE SEQUENCE [LARGE SCALE GENOMIC DNA]</scope>
    <source>
        <strain evidence="2">ATCC 18683 / 1980 / Ss-1</strain>
    </source>
</reference>
<protein>
    <submittedName>
        <fullName evidence="1">Uncharacterized protein</fullName>
    </submittedName>
</protein>
<gene>
    <name evidence="1" type="ORF">SS1G_09617</name>
</gene>
<name>A7EWA8_SCLS1</name>
<evidence type="ECO:0000313" key="1">
    <source>
        <dbReference type="EMBL" id="EDN93750.1"/>
    </source>
</evidence>
<dbReference type="InParanoid" id="A7EWA8"/>
<dbReference type="GeneID" id="5485379"/>
<evidence type="ECO:0000313" key="2">
    <source>
        <dbReference type="Proteomes" id="UP000001312"/>
    </source>
</evidence>
<dbReference type="Proteomes" id="UP000001312">
    <property type="component" value="Unassembled WGS sequence"/>
</dbReference>
<dbReference type="RefSeq" id="XP_001588984.1">
    <property type="nucleotide sequence ID" value="XM_001588934.1"/>
</dbReference>
<keyword evidence="2" id="KW-1185">Reference proteome</keyword>
<dbReference type="AlphaFoldDB" id="A7EWA8"/>
<accession>A7EWA8</accession>